<dbReference type="AlphaFoldDB" id="A0A2P2CK90"/>
<protein>
    <submittedName>
        <fullName evidence="1">Uncharacterized protein</fullName>
    </submittedName>
</protein>
<name>A0A2P2CK90_9ZZZZ</name>
<gene>
    <name evidence="1" type="ORF">NOCA180038</name>
</gene>
<sequence>MRALVLVLALLVPGLSACSGGADAESGRGDAAENVAQQEDEATAAWRAAVEDELGADTFDFDAIRARAAVDCQRTDAGAWTVHLALSGDTATSTLTRIGLEHACADVVPAFDKGVAAVKGAADPLDLVCGPGVDLSSEDALKADLVCANR</sequence>
<reference evidence="1" key="1">
    <citation type="submission" date="2015-08" db="EMBL/GenBank/DDBJ databases">
        <authorList>
            <person name="Babu N.S."/>
            <person name="Beckwith C.J."/>
            <person name="Beseler K.G."/>
            <person name="Brison A."/>
            <person name="Carone J.V."/>
            <person name="Caskin T.P."/>
            <person name="Diamond M."/>
            <person name="Durham M.E."/>
            <person name="Foxe J.M."/>
            <person name="Go M."/>
            <person name="Henderson B.A."/>
            <person name="Jones I.B."/>
            <person name="McGettigan J.A."/>
            <person name="Micheletti S.J."/>
            <person name="Nasrallah M.E."/>
            <person name="Ortiz D."/>
            <person name="Piller C.R."/>
            <person name="Privatt S.R."/>
            <person name="Schneider S.L."/>
            <person name="Sharp S."/>
            <person name="Smith T.C."/>
            <person name="Stanton J.D."/>
            <person name="Ullery H.E."/>
            <person name="Wilson R.J."/>
            <person name="Serrano M.G."/>
            <person name="Buck G."/>
            <person name="Lee V."/>
            <person name="Wang Y."/>
            <person name="Carvalho R."/>
            <person name="Voegtly L."/>
            <person name="Shi R."/>
            <person name="Duckworth R."/>
            <person name="Johnson A."/>
            <person name="Loviza R."/>
            <person name="Walstead R."/>
            <person name="Shah Z."/>
            <person name="Kiflezghi M."/>
            <person name="Wade K."/>
            <person name="Ball S.L."/>
            <person name="Bradley K.W."/>
            <person name="Asai D.J."/>
            <person name="Bowman C.A."/>
            <person name="Russell D.A."/>
            <person name="Pope W.H."/>
            <person name="Jacobs-Sera D."/>
            <person name="Hendrix R.W."/>
            <person name="Hatfull G.F."/>
        </authorList>
    </citation>
    <scope>NUCLEOTIDE SEQUENCE</scope>
</reference>
<evidence type="ECO:0000313" key="1">
    <source>
        <dbReference type="EMBL" id="CUR62394.1"/>
    </source>
</evidence>
<accession>A0A2P2CK90</accession>
<organism evidence="1">
    <name type="scientific">metagenome</name>
    <dbReference type="NCBI Taxonomy" id="256318"/>
    <lineage>
        <taxon>unclassified sequences</taxon>
        <taxon>metagenomes</taxon>
    </lineage>
</organism>
<dbReference type="PROSITE" id="PS51257">
    <property type="entry name" value="PROKAR_LIPOPROTEIN"/>
    <property type="match status" value="1"/>
</dbReference>
<dbReference type="EMBL" id="CZKB01000028">
    <property type="protein sequence ID" value="CUR62394.1"/>
    <property type="molecule type" value="Genomic_DNA"/>
</dbReference>
<proteinExistence type="predicted"/>